<sequence>MRSVSISMSDTKKYISKGARKTGCECDIDKCTGSASACCLGDEMNNHKEPKRMGVTFYYYAALARQSCTSEWECNIENLKVQPIVSVRDGKFKRMVEVYNKRTIEFNSLFYREGTKFNGGTINEKEVKPHIVEVSPRC</sequence>
<protein>
    <recommendedName>
        <fullName evidence="3">Phlebovirus glycoprotein G2 fusion domain-containing protein</fullName>
    </recommendedName>
</protein>
<evidence type="ECO:0008006" key="3">
    <source>
        <dbReference type="Google" id="ProtNLM"/>
    </source>
</evidence>
<keyword evidence="2" id="KW-1185">Reference proteome</keyword>
<organism evidence="1 2">
    <name type="scientific">Henosepilachna vigintioctopunctata</name>
    <dbReference type="NCBI Taxonomy" id="420089"/>
    <lineage>
        <taxon>Eukaryota</taxon>
        <taxon>Metazoa</taxon>
        <taxon>Ecdysozoa</taxon>
        <taxon>Arthropoda</taxon>
        <taxon>Hexapoda</taxon>
        <taxon>Insecta</taxon>
        <taxon>Pterygota</taxon>
        <taxon>Neoptera</taxon>
        <taxon>Endopterygota</taxon>
        <taxon>Coleoptera</taxon>
        <taxon>Polyphaga</taxon>
        <taxon>Cucujiformia</taxon>
        <taxon>Coccinelloidea</taxon>
        <taxon>Coccinellidae</taxon>
        <taxon>Epilachninae</taxon>
        <taxon>Epilachnini</taxon>
        <taxon>Henosepilachna</taxon>
    </lineage>
</organism>
<dbReference type="Proteomes" id="UP001431783">
    <property type="component" value="Unassembled WGS sequence"/>
</dbReference>
<comment type="caution">
    <text evidence="1">The sequence shown here is derived from an EMBL/GenBank/DDBJ whole genome shotgun (WGS) entry which is preliminary data.</text>
</comment>
<evidence type="ECO:0000313" key="1">
    <source>
        <dbReference type="EMBL" id="KAK9881379.1"/>
    </source>
</evidence>
<name>A0AAW1UKX0_9CUCU</name>
<dbReference type="EMBL" id="JARQZJ010000069">
    <property type="protein sequence ID" value="KAK9881379.1"/>
    <property type="molecule type" value="Genomic_DNA"/>
</dbReference>
<reference evidence="1 2" key="1">
    <citation type="submission" date="2023-03" db="EMBL/GenBank/DDBJ databases">
        <title>Genome insight into feeding habits of ladybird beetles.</title>
        <authorList>
            <person name="Li H.-S."/>
            <person name="Huang Y.-H."/>
            <person name="Pang H."/>
        </authorList>
    </citation>
    <scope>NUCLEOTIDE SEQUENCE [LARGE SCALE GENOMIC DNA]</scope>
    <source>
        <strain evidence="1">SYSU_2023b</strain>
        <tissue evidence="1">Whole body</tissue>
    </source>
</reference>
<accession>A0AAW1UKX0</accession>
<proteinExistence type="predicted"/>
<gene>
    <name evidence="1" type="ORF">WA026_016270</name>
</gene>
<dbReference type="AlphaFoldDB" id="A0AAW1UKX0"/>
<evidence type="ECO:0000313" key="2">
    <source>
        <dbReference type="Proteomes" id="UP001431783"/>
    </source>
</evidence>